<dbReference type="AlphaFoldDB" id="G8R8H4"/>
<sequence>MSQELATTQSCKNCTTEYAGVFCPACGQKLITERFTIKEGISNVMGVVFNFDRGLWPTIYGLLVCPGEVLREYTSGITVKYFHPFRFLFLMLTISVLLMAALGINDYLQGEYATKISGHPLSDPVKEMMTIINSYNHLMIASSMPVLALASWLFFKSKDYNYAEHLIIVSYAFGVTVFLGLLIMPIYFINKEAYAWLSSSSLLITIIYFTYVYLSLFKGGRVAVFFKSLGVYLLYAVFFGILSFSIVAAYIAYKTSTDPEFKEKFRNEKKAE</sequence>
<evidence type="ECO:0000313" key="2">
    <source>
        <dbReference type="EMBL" id="AEV31356.1"/>
    </source>
</evidence>
<dbReference type="eggNOG" id="ENOG50332DE">
    <property type="taxonomic scope" value="Bacteria"/>
</dbReference>
<keyword evidence="3" id="KW-1185">Reference proteome</keyword>
<proteinExistence type="predicted"/>
<feature type="transmembrane region" description="Helical" evidence="1">
    <location>
        <begin position="229"/>
        <end position="253"/>
    </location>
</feature>
<feature type="transmembrane region" description="Helical" evidence="1">
    <location>
        <begin position="167"/>
        <end position="188"/>
    </location>
</feature>
<dbReference type="Pfam" id="PF12412">
    <property type="entry name" value="DUF3667"/>
    <property type="match status" value="1"/>
</dbReference>
<organism evidence="2 3">
    <name type="scientific">Owenweeksia hongkongensis (strain DSM 17368 / CIP 108786 / JCM 12287 / NRRL B-23963 / UST20020801)</name>
    <dbReference type="NCBI Taxonomy" id="926562"/>
    <lineage>
        <taxon>Bacteria</taxon>
        <taxon>Pseudomonadati</taxon>
        <taxon>Bacteroidota</taxon>
        <taxon>Flavobacteriia</taxon>
        <taxon>Flavobacteriales</taxon>
        <taxon>Owenweeksiaceae</taxon>
        <taxon>Owenweeksia</taxon>
    </lineage>
</organism>
<evidence type="ECO:0000256" key="1">
    <source>
        <dbReference type="SAM" id="Phobius"/>
    </source>
</evidence>
<evidence type="ECO:0008006" key="4">
    <source>
        <dbReference type="Google" id="ProtNLM"/>
    </source>
</evidence>
<dbReference type="RefSeq" id="WP_014200717.1">
    <property type="nucleotide sequence ID" value="NC_016599.1"/>
</dbReference>
<evidence type="ECO:0000313" key="3">
    <source>
        <dbReference type="Proteomes" id="UP000005631"/>
    </source>
</evidence>
<dbReference type="HOGENOM" id="CLU_046825_2_0_10"/>
<protein>
    <recommendedName>
        <fullName evidence="4">DUF3667 domain-containing protein</fullName>
    </recommendedName>
</protein>
<feature type="transmembrane region" description="Helical" evidence="1">
    <location>
        <begin position="194"/>
        <end position="217"/>
    </location>
</feature>
<dbReference type="STRING" id="926562.Oweho_0335"/>
<keyword evidence="1" id="KW-0472">Membrane</keyword>
<dbReference type="EMBL" id="CP003156">
    <property type="protein sequence ID" value="AEV31356.1"/>
    <property type="molecule type" value="Genomic_DNA"/>
</dbReference>
<dbReference type="KEGG" id="oho:Oweho_0335"/>
<feature type="transmembrane region" description="Helical" evidence="1">
    <location>
        <begin position="87"/>
        <end position="104"/>
    </location>
</feature>
<keyword evidence="1" id="KW-0812">Transmembrane</keyword>
<gene>
    <name evidence="2" type="ordered locus">Oweho_0335</name>
</gene>
<feature type="transmembrane region" description="Helical" evidence="1">
    <location>
        <begin position="135"/>
        <end position="155"/>
    </location>
</feature>
<name>G8R8H4_OWEHD</name>
<reference evidence="2 3" key="1">
    <citation type="journal article" date="2012" name="Stand. Genomic Sci.">
        <title>Genome sequence of the orange-pigmented seawater bacterium Owenweeksia hongkongensis type strain (UST20020801(T)).</title>
        <authorList>
            <person name="Riedel T."/>
            <person name="Held B."/>
            <person name="Nolan M."/>
            <person name="Lucas S."/>
            <person name="Lapidus A."/>
            <person name="Tice H."/>
            <person name="Del Rio T.G."/>
            <person name="Cheng J.F."/>
            <person name="Han C."/>
            <person name="Tapia R."/>
            <person name="Goodwin L.A."/>
            <person name="Pitluck S."/>
            <person name="Liolios K."/>
            <person name="Mavromatis K."/>
            <person name="Pagani I."/>
            <person name="Ivanova N."/>
            <person name="Mikhailova N."/>
            <person name="Pati A."/>
            <person name="Chen A."/>
            <person name="Palaniappan K."/>
            <person name="Rohde M."/>
            <person name="Tindall B.J."/>
            <person name="Detter J.C."/>
            <person name="Goker M."/>
            <person name="Woyke T."/>
            <person name="Bristow J."/>
            <person name="Eisen J.A."/>
            <person name="Markowitz V."/>
            <person name="Hugenholtz P."/>
            <person name="Klenk H.P."/>
            <person name="Kyrpides N.C."/>
        </authorList>
    </citation>
    <scope>NUCLEOTIDE SEQUENCE</scope>
    <source>
        <strain evidence="3">DSM 17368 / JCM 12287 / NRRL B-23963</strain>
    </source>
</reference>
<accession>G8R8H4</accession>
<dbReference type="Proteomes" id="UP000005631">
    <property type="component" value="Chromosome"/>
</dbReference>
<keyword evidence="1" id="KW-1133">Transmembrane helix</keyword>
<dbReference type="OrthoDB" id="1143019at2"/>
<dbReference type="InterPro" id="IPR022134">
    <property type="entry name" value="DUF3667"/>
</dbReference>